<feature type="domain" description="PilZ" evidence="2">
    <location>
        <begin position="775"/>
        <end position="860"/>
    </location>
</feature>
<feature type="region of interest" description="Disordered" evidence="1">
    <location>
        <begin position="504"/>
        <end position="601"/>
    </location>
</feature>
<accession>A0AAU7DP74</accession>
<proteinExistence type="predicted"/>
<sequence>MDTRVFCVYNVARGAFLSSKVTVADGENQPLTILKVLVGGLAVDSKSGLWLSPLHAIPSVPRLFPFDLFYLDDELRVVGLIEFVPGAEFPPYRREVTSALILPTQSLQSTQTELGDHLLICPAEEMERQISVLRSSLPVPASPFAGAHPGQSVPPRSEPALNVGSALRQAPSVRASAAVAVAEELSQSTMTVPSPGLSLANEQVSTSAMKAADLHADVATPAPQPEKIDRAGVSKDAAEVSKDVMAAIGTKPIAKVAVAEERTNVRSAGKASNGKPQVDPPVISITEVILERPRTVEPPTIVGGHGEVLHGDVEDLFSNWMDAPTLASTWKERSEPLRQLLKSAIAHPVVDTPITEPNAAVASQDVVPALPAISQAAVVLPDVKSESASSASSIAQVEQVEIDTQIKPAEMDVKAEPDLRPLPSPQANAESVKAETQHAAPLNAAPESFKVEPEFSKTGSLPVEPPSISTPVRVSLPQPAQASTSTVAQYGLWRASMPTAVLPVSPMTEPAKDTARTVPGGASTELSKTAGNPPSGRISKASPASSATDSPVSAAPASPAEADVQRSVQPFSRSSADLERLPRKPLVEAAKSRPEKTTEAVSRRPLIPDNFLSADEKRKPVNRVAASATSNKSAAEVPVQPYIEPIQDTQTASTADALAADAVDAVQRKLGIGQAAPESTKSVDRAEPEPVQKASAEFMEPARVAATDLMIGNDSLHRSHGELSLPETDTGAHNETAKAPARHVKLNGQAPAAARTFAERFKRWLNPTAPAHSDRRRAHRRYVPGMVAHYYTGGAPKPHDIADISMTGFYLLTEDRWMPDTMIQMTLQKPCAKGERKQSITVLSRIVRRGSDGVAAQFVMPETLDPHSHDVQPSQTTDKFALARFI</sequence>
<feature type="compositionally biased region" description="Polar residues" evidence="1">
    <location>
        <begin position="566"/>
        <end position="575"/>
    </location>
</feature>
<feature type="compositionally biased region" description="Basic and acidic residues" evidence="1">
    <location>
        <begin position="576"/>
        <end position="601"/>
    </location>
</feature>
<dbReference type="RefSeq" id="WP_348264283.1">
    <property type="nucleotide sequence ID" value="NZ_CP121196.1"/>
</dbReference>
<organism evidence="3">
    <name type="scientific">Telmatobacter sp. DSM 110680</name>
    <dbReference type="NCBI Taxonomy" id="3036704"/>
    <lineage>
        <taxon>Bacteria</taxon>
        <taxon>Pseudomonadati</taxon>
        <taxon>Acidobacteriota</taxon>
        <taxon>Terriglobia</taxon>
        <taxon>Terriglobales</taxon>
        <taxon>Acidobacteriaceae</taxon>
        <taxon>Telmatobacter</taxon>
    </lineage>
</organism>
<dbReference type="Pfam" id="PF07238">
    <property type="entry name" value="PilZ"/>
    <property type="match status" value="1"/>
</dbReference>
<evidence type="ECO:0000313" key="3">
    <source>
        <dbReference type="EMBL" id="XBH19068.1"/>
    </source>
</evidence>
<dbReference type="EMBL" id="CP121196">
    <property type="protein sequence ID" value="XBH19068.1"/>
    <property type="molecule type" value="Genomic_DNA"/>
</dbReference>
<name>A0AAU7DP74_9BACT</name>
<reference evidence="3" key="1">
    <citation type="submission" date="2023-03" db="EMBL/GenBank/DDBJ databases">
        <title>Edaphobacter sp.</title>
        <authorList>
            <person name="Huber K.J."/>
            <person name="Papendorf J."/>
            <person name="Pilke C."/>
            <person name="Bunk B."/>
            <person name="Sproeer C."/>
            <person name="Pester M."/>
        </authorList>
    </citation>
    <scope>NUCLEOTIDE SEQUENCE</scope>
    <source>
        <strain evidence="3">DSM 110680</strain>
    </source>
</reference>
<dbReference type="GO" id="GO:0035438">
    <property type="term" value="F:cyclic-di-GMP binding"/>
    <property type="evidence" value="ECO:0007669"/>
    <property type="project" value="InterPro"/>
</dbReference>
<feature type="region of interest" description="Disordered" evidence="1">
    <location>
        <begin position="416"/>
        <end position="480"/>
    </location>
</feature>
<dbReference type="AlphaFoldDB" id="A0AAU7DP74"/>
<evidence type="ECO:0000259" key="2">
    <source>
        <dbReference type="Pfam" id="PF07238"/>
    </source>
</evidence>
<evidence type="ECO:0000256" key="1">
    <source>
        <dbReference type="SAM" id="MobiDB-lite"/>
    </source>
</evidence>
<feature type="compositionally biased region" description="Polar residues" evidence="1">
    <location>
        <begin position="467"/>
        <end position="480"/>
    </location>
</feature>
<feature type="compositionally biased region" description="Low complexity" evidence="1">
    <location>
        <begin position="539"/>
        <end position="562"/>
    </location>
</feature>
<gene>
    <name evidence="3" type="ORF">P8935_07050</name>
</gene>
<dbReference type="Gene3D" id="2.40.10.220">
    <property type="entry name" value="predicted glycosyltransferase like domains"/>
    <property type="match status" value="1"/>
</dbReference>
<protein>
    <recommendedName>
        <fullName evidence="2">PilZ domain-containing protein</fullName>
    </recommendedName>
</protein>
<dbReference type="InterPro" id="IPR009875">
    <property type="entry name" value="PilZ_domain"/>
</dbReference>